<name>A0A1I0T248_9RHOB</name>
<dbReference type="EMBL" id="FOJO01000004">
    <property type="protein sequence ID" value="SFA45845.1"/>
    <property type="molecule type" value="Genomic_DNA"/>
</dbReference>
<dbReference type="GO" id="GO:0043565">
    <property type="term" value="F:sequence-specific DNA binding"/>
    <property type="evidence" value="ECO:0007669"/>
    <property type="project" value="InterPro"/>
</dbReference>
<dbReference type="SUPFAM" id="SSF48295">
    <property type="entry name" value="TrpR-like"/>
    <property type="match status" value="1"/>
</dbReference>
<evidence type="ECO:0000313" key="1">
    <source>
        <dbReference type="EMBL" id="SFA45845.1"/>
    </source>
</evidence>
<dbReference type="Gene3D" id="1.10.10.10">
    <property type="entry name" value="Winged helix-like DNA-binding domain superfamily/Winged helix DNA-binding domain"/>
    <property type="match status" value="1"/>
</dbReference>
<dbReference type="InterPro" id="IPR036388">
    <property type="entry name" value="WH-like_DNA-bd_sf"/>
</dbReference>
<gene>
    <name evidence="1" type="ORF">SAMN04487972_104102</name>
</gene>
<protein>
    <recommendedName>
        <fullName evidence="3">DUF1153 domain-containing protein</fullName>
    </recommendedName>
</protein>
<accession>A0A1I0T248</accession>
<sequence>MPMFLKKTPGPRTVMLSDGSVLSLADLPDPGTRWVASRKALVVEAVNHGLIGRDDAIRRYGLTDEELDAWVRAVRRHGRHALKVTQLQKFRQL</sequence>
<dbReference type="InterPro" id="IPR009534">
    <property type="entry name" value="DUF1153"/>
</dbReference>
<dbReference type="Pfam" id="PF06627">
    <property type="entry name" value="DUF1153"/>
    <property type="match status" value="1"/>
</dbReference>
<evidence type="ECO:0000313" key="2">
    <source>
        <dbReference type="Proteomes" id="UP000182312"/>
    </source>
</evidence>
<evidence type="ECO:0008006" key="3">
    <source>
        <dbReference type="Google" id="ProtNLM"/>
    </source>
</evidence>
<reference evidence="1 2" key="1">
    <citation type="submission" date="2016-10" db="EMBL/GenBank/DDBJ databases">
        <authorList>
            <person name="de Groot N.N."/>
        </authorList>
    </citation>
    <scope>NUCLEOTIDE SEQUENCE [LARGE SCALE GENOMIC DNA]</scope>
    <source>
        <strain evidence="1 2">CGMCC 1.6117</strain>
    </source>
</reference>
<dbReference type="InterPro" id="IPR010921">
    <property type="entry name" value="Trp_repressor/repl_initiator"/>
</dbReference>
<proteinExistence type="predicted"/>
<dbReference type="AlphaFoldDB" id="A0A1I0T248"/>
<organism evidence="1 2">
    <name type="scientific">Paracoccus halophilus</name>
    <dbReference type="NCBI Taxonomy" id="376733"/>
    <lineage>
        <taxon>Bacteria</taxon>
        <taxon>Pseudomonadati</taxon>
        <taxon>Pseudomonadota</taxon>
        <taxon>Alphaproteobacteria</taxon>
        <taxon>Rhodobacterales</taxon>
        <taxon>Paracoccaceae</taxon>
        <taxon>Paracoccus</taxon>
    </lineage>
</organism>
<dbReference type="Proteomes" id="UP000182312">
    <property type="component" value="Unassembled WGS sequence"/>
</dbReference>